<dbReference type="VEuPathDB" id="FungiDB:ASPWEDRAFT_42146"/>
<feature type="compositionally biased region" description="Basic residues" evidence="1">
    <location>
        <begin position="48"/>
        <end position="63"/>
    </location>
</feature>
<dbReference type="PANTHER" id="PTHR24030:SF0">
    <property type="entry name" value="PROTEIN CMSS1"/>
    <property type="match status" value="1"/>
</dbReference>
<evidence type="ECO:0000313" key="2">
    <source>
        <dbReference type="EMBL" id="OJJ34213.1"/>
    </source>
</evidence>
<proteinExistence type="predicted"/>
<dbReference type="PANTHER" id="PTHR24030">
    <property type="entry name" value="PROTEIN CMSS1"/>
    <property type="match status" value="1"/>
</dbReference>
<dbReference type="STRING" id="1073089.A0A1L9RH98"/>
<evidence type="ECO:0008006" key="4">
    <source>
        <dbReference type="Google" id="ProtNLM"/>
    </source>
</evidence>
<protein>
    <recommendedName>
        <fullName evidence="4">Protein cms1</fullName>
    </recommendedName>
</protein>
<feature type="region of interest" description="Disordered" evidence="1">
    <location>
        <begin position="1"/>
        <end position="76"/>
    </location>
</feature>
<reference evidence="3" key="1">
    <citation type="journal article" date="2017" name="Genome Biol.">
        <title>Comparative genomics reveals high biological diversity and specific adaptations in the industrially and medically important fungal genus Aspergillus.</title>
        <authorList>
            <person name="de Vries R.P."/>
            <person name="Riley R."/>
            <person name="Wiebenga A."/>
            <person name="Aguilar-Osorio G."/>
            <person name="Amillis S."/>
            <person name="Uchima C.A."/>
            <person name="Anderluh G."/>
            <person name="Asadollahi M."/>
            <person name="Askin M."/>
            <person name="Barry K."/>
            <person name="Battaglia E."/>
            <person name="Bayram O."/>
            <person name="Benocci T."/>
            <person name="Braus-Stromeyer S.A."/>
            <person name="Caldana C."/>
            <person name="Canovas D."/>
            <person name="Cerqueira G.C."/>
            <person name="Chen F."/>
            <person name="Chen W."/>
            <person name="Choi C."/>
            <person name="Clum A."/>
            <person name="Dos Santos R.A."/>
            <person name="Damasio A.R."/>
            <person name="Diallinas G."/>
            <person name="Emri T."/>
            <person name="Fekete E."/>
            <person name="Flipphi M."/>
            <person name="Freyberg S."/>
            <person name="Gallo A."/>
            <person name="Gournas C."/>
            <person name="Habgood R."/>
            <person name="Hainaut M."/>
            <person name="Harispe M.L."/>
            <person name="Henrissat B."/>
            <person name="Hilden K.S."/>
            <person name="Hope R."/>
            <person name="Hossain A."/>
            <person name="Karabika E."/>
            <person name="Karaffa L."/>
            <person name="Karanyi Z."/>
            <person name="Krasevec N."/>
            <person name="Kuo A."/>
            <person name="Kusch H."/>
            <person name="LaButti K."/>
            <person name="Lagendijk E.L."/>
            <person name="Lapidus A."/>
            <person name="Levasseur A."/>
            <person name="Lindquist E."/>
            <person name="Lipzen A."/>
            <person name="Logrieco A.F."/>
            <person name="MacCabe A."/>
            <person name="Maekelae M.R."/>
            <person name="Malavazi I."/>
            <person name="Melin P."/>
            <person name="Meyer V."/>
            <person name="Mielnichuk N."/>
            <person name="Miskei M."/>
            <person name="Molnar A.P."/>
            <person name="Mule G."/>
            <person name="Ngan C.Y."/>
            <person name="Orejas M."/>
            <person name="Orosz E."/>
            <person name="Ouedraogo J.P."/>
            <person name="Overkamp K.M."/>
            <person name="Park H.-S."/>
            <person name="Perrone G."/>
            <person name="Piumi F."/>
            <person name="Punt P.J."/>
            <person name="Ram A.F."/>
            <person name="Ramon A."/>
            <person name="Rauscher S."/>
            <person name="Record E."/>
            <person name="Riano-Pachon D.M."/>
            <person name="Robert V."/>
            <person name="Roehrig J."/>
            <person name="Ruller R."/>
            <person name="Salamov A."/>
            <person name="Salih N.S."/>
            <person name="Samson R.A."/>
            <person name="Sandor E."/>
            <person name="Sanguinetti M."/>
            <person name="Schuetze T."/>
            <person name="Sepcic K."/>
            <person name="Shelest E."/>
            <person name="Sherlock G."/>
            <person name="Sophianopoulou V."/>
            <person name="Squina F.M."/>
            <person name="Sun H."/>
            <person name="Susca A."/>
            <person name="Todd R.B."/>
            <person name="Tsang A."/>
            <person name="Unkles S.E."/>
            <person name="van de Wiele N."/>
            <person name="van Rossen-Uffink D."/>
            <person name="Oliveira J.V."/>
            <person name="Vesth T.C."/>
            <person name="Visser J."/>
            <person name="Yu J.-H."/>
            <person name="Zhou M."/>
            <person name="Andersen M.R."/>
            <person name="Archer D.B."/>
            <person name="Baker S.E."/>
            <person name="Benoit I."/>
            <person name="Brakhage A.A."/>
            <person name="Braus G.H."/>
            <person name="Fischer R."/>
            <person name="Frisvad J.C."/>
            <person name="Goldman G.H."/>
            <person name="Houbraken J."/>
            <person name="Oakley B."/>
            <person name="Pocsi I."/>
            <person name="Scazzocchio C."/>
            <person name="Seiboth B."/>
            <person name="vanKuyk P.A."/>
            <person name="Wortman J."/>
            <person name="Dyer P.S."/>
            <person name="Grigoriev I.V."/>
        </authorList>
    </citation>
    <scope>NUCLEOTIDE SEQUENCE [LARGE SCALE GENOMIC DNA]</scope>
    <source>
        <strain evidence="3">DTO 134E9</strain>
    </source>
</reference>
<dbReference type="InterPro" id="IPR027417">
    <property type="entry name" value="P-loop_NTPase"/>
</dbReference>
<dbReference type="GO" id="GO:0030686">
    <property type="term" value="C:90S preribosome"/>
    <property type="evidence" value="ECO:0007669"/>
    <property type="project" value="TreeGrafter"/>
</dbReference>
<dbReference type="GeneID" id="63751568"/>
<dbReference type="InterPro" id="IPR032704">
    <property type="entry name" value="Cms1"/>
</dbReference>
<dbReference type="RefSeq" id="XP_040687889.1">
    <property type="nucleotide sequence ID" value="XM_040835720.1"/>
</dbReference>
<sequence length="287" mass="31906">MAEGNNTSGLAAKVDKKRKRQAEQPSKEEPKAGADPSPANNASEGPSKRQKMRAKLKQKHKAKAALEVDVTQQERKDGIDQSIGKMDGRLLADYFVQRAKKLNKELTAMELEDLSVPDSVFFDSSSFDSSRSLEKLPDFLKAFNPKGIDLSKASEEKGTPHTLVVSPAALRAADVVRSLRGFQNKESTVGKLFAKHIKLEEAKQFLQRARMGLGVGTPARLSDLIESGTLKLNELERIVIDGSYIDQKQRGIFDMKETHLPLLQLLARPELRERYGAKQKPARIIVF</sequence>
<keyword evidence="3" id="KW-1185">Reference proteome</keyword>
<organism evidence="2 3">
    <name type="scientific">Aspergillus wentii DTO 134E9</name>
    <dbReference type="NCBI Taxonomy" id="1073089"/>
    <lineage>
        <taxon>Eukaryota</taxon>
        <taxon>Fungi</taxon>
        <taxon>Dikarya</taxon>
        <taxon>Ascomycota</taxon>
        <taxon>Pezizomycotina</taxon>
        <taxon>Eurotiomycetes</taxon>
        <taxon>Eurotiomycetidae</taxon>
        <taxon>Eurotiales</taxon>
        <taxon>Aspergillaceae</taxon>
        <taxon>Aspergillus</taxon>
        <taxon>Aspergillus subgen. Cremei</taxon>
    </lineage>
</organism>
<dbReference type="Gene3D" id="3.40.50.300">
    <property type="entry name" value="P-loop containing nucleotide triphosphate hydrolases"/>
    <property type="match status" value="1"/>
</dbReference>
<gene>
    <name evidence="2" type="ORF">ASPWEDRAFT_42146</name>
</gene>
<feature type="compositionally biased region" description="Basic and acidic residues" evidence="1">
    <location>
        <begin position="21"/>
        <end position="32"/>
    </location>
</feature>
<dbReference type="GO" id="GO:0005634">
    <property type="term" value="C:nucleus"/>
    <property type="evidence" value="ECO:0007669"/>
    <property type="project" value="TreeGrafter"/>
</dbReference>
<dbReference type="Proteomes" id="UP000184383">
    <property type="component" value="Unassembled WGS sequence"/>
</dbReference>
<name>A0A1L9RH98_ASPWE</name>
<evidence type="ECO:0000256" key="1">
    <source>
        <dbReference type="SAM" id="MobiDB-lite"/>
    </source>
</evidence>
<dbReference type="EMBL" id="KV878213">
    <property type="protein sequence ID" value="OJJ34213.1"/>
    <property type="molecule type" value="Genomic_DNA"/>
</dbReference>
<accession>A0A1L9RH98</accession>
<evidence type="ECO:0000313" key="3">
    <source>
        <dbReference type="Proteomes" id="UP000184383"/>
    </source>
</evidence>
<dbReference type="AlphaFoldDB" id="A0A1L9RH98"/>
<dbReference type="Pfam" id="PF14617">
    <property type="entry name" value="CMS1"/>
    <property type="match status" value="1"/>
</dbReference>
<dbReference type="OrthoDB" id="1929311at2759"/>